<keyword evidence="4" id="KW-0472">Membrane</keyword>
<evidence type="ECO:0000259" key="5">
    <source>
        <dbReference type="Pfam" id="PF00535"/>
    </source>
</evidence>
<comment type="similarity">
    <text evidence="1">Belongs to the glycosyltransferase 2 family.</text>
</comment>
<feature type="transmembrane region" description="Helical" evidence="4">
    <location>
        <begin position="291"/>
        <end position="319"/>
    </location>
</feature>
<keyword evidence="2" id="KW-0328">Glycosyltransferase</keyword>
<dbReference type="PANTHER" id="PTHR43630">
    <property type="entry name" value="POLY-BETA-1,6-N-ACETYL-D-GLUCOSAMINE SYNTHASE"/>
    <property type="match status" value="1"/>
</dbReference>
<dbReference type="InterPro" id="IPR029044">
    <property type="entry name" value="Nucleotide-diphossugar_trans"/>
</dbReference>
<evidence type="ECO:0000313" key="6">
    <source>
        <dbReference type="EMBL" id="OYQ38604.1"/>
    </source>
</evidence>
<feature type="domain" description="Glycosyltransferase 2-like" evidence="5">
    <location>
        <begin position="43"/>
        <end position="176"/>
    </location>
</feature>
<protein>
    <submittedName>
        <fullName evidence="6">Glycosyl transferase family 2</fullName>
    </submittedName>
</protein>
<keyword evidence="3 6" id="KW-0808">Transferase</keyword>
<feature type="transmembrane region" description="Helical" evidence="4">
    <location>
        <begin position="339"/>
        <end position="358"/>
    </location>
</feature>
<dbReference type="EMBL" id="NOXX01000226">
    <property type="protein sequence ID" value="OYQ38604.1"/>
    <property type="molecule type" value="Genomic_DNA"/>
</dbReference>
<evidence type="ECO:0000256" key="1">
    <source>
        <dbReference type="ARBA" id="ARBA00006739"/>
    </source>
</evidence>
<keyword evidence="4" id="KW-1133">Transmembrane helix</keyword>
<dbReference type="Pfam" id="PF00535">
    <property type="entry name" value="Glycos_transf_2"/>
    <property type="match status" value="1"/>
</dbReference>
<name>A0A255ZCH6_9FLAO</name>
<keyword evidence="4" id="KW-0812">Transmembrane</keyword>
<dbReference type="SUPFAM" id="SSF53448">
    <property type="entry name" value="Nucleotide-diphospho-sugar transferases"/>
    <property type="match status" value="1"/>
</dbReference>
<evidence type="ECO:0000256" key="3">
    <source>
        <dbReference type="ARBA" id="ARBA00022679"/>
    </source>
</evidence>
<dbReference type="Gene3D" id="3.90.550.10">
    <property type="entry name" value="Spore Coat Polysaccharide Biosynthesis Protein SpsA, Chain A"/>
    <property type="match status" value="1"/>
</dbReference>
<dbReference type="Proteomes" id="UP000216035">
    <property type="component" value="Unassembled WGS sequence"/>
</dbReference>
<gene>
    <name evidence="6" type="ORF">CHX27_14540</name>
</gene>
<reference evidence="6 7" key="1">
    <citation type="submission" date="2017-07" db="EMBL/GenBank/DDBJ databases">
        <title>Flavobacterium cyanobacteriorum sp. nov., isolated from cyanobacterial aggregates in a eutrophic lake.</title>
        <authorList>
            <person name="Cai H."/>
        </authorList>
    </citation>
    <scope>NUCLEOTIDE SEQUENCE [LARGE SCALE GENOMIC DNA]</scope>
    <source>
        <strain evidence="6 7">TH167</strain>
    </source>
</reference>
<dbReference type="RefSeq" id="WP_094487484.1">
    <property type="nucleotide sequence ID" value="NZ_NOXX01000226.1"/>
</dbReference>
<dbReference type="PANTHER" id="PTHR43630:SF1">
    <property type="entry name" value="POLY-BETA-1,6-N-ACETYL-D-GLUCOSAMINE SYNTHASE"/>
    <property type="match status" value="1"/>
</dbReference>
<comment type="caution">
    <text evidence="6">The sequence shown here is derived from an EMBL/GenBank/DDBJ whole genome shotgun (WGS) entry which is preliminary data.</text>
</comment>
<evidence type="ECO:0000256" key="4">
    <source>
        <dbReference type="SAM" id="Phobius"/>
    </source>
</evidence>
<evidence type="ECO:0000256" key="2">
    <source>
        <dbReference type="ARBA" id="ARBA00022676"/>
    </source>
</evidence>
<proteinExistence type="inferred from homology"/>
<dbReference type="OrthoDB" id="9800276at2"/>
<sequence>MYAILLCVFAVVVVLQLLYYWAVFAKFSFKPVRSGTPKKIGVSVLVCAKNEEKNVERLIPLLAAQEYHDFEIVLIDDASSDDTLEVFERFQAQYPMIKIVKVVNNEAFWGNKKFALTLGIKAATKEYLLFIDADCVPASNQWLKEMAGQFTMQKTIVLGYGKYRKIPNSFLNKLIRYETLLAAVQYFGWTLAGKPYMGVGRNLAYKREEFFKVDGFRDHLKLRSGDDDLFVNQVATKKNTTYADAPHAFTISEPKTSFRTWFRQKRRHSTTANYYKAFDRLQLSIFYATQLAFPVLATVLLIAQFEWIIVVSLIGLRYLSTWLCLGFTAGKLQEKDTMYFYPILEIALVFTQLCIFIANTFSKPVQWK</sequence>
<keyword evidence="7" id="KW-1185">Reference proteome</keyword>
<dbReference type="AlphaFoldDB" id="A0A255ZCH6"/>
<evidence type="ECO:0000313" key="7">
    <source>
        <dbReference type="Proteomes" id="UP000216035"/>
    </source>
</evidence>
<organism evidence="6 7">
    <name type="scientific">Flavobacterium aurantiibacter</name>
    <dbReference type="NCBI Taxonomy" id="2023067"/>
    <lineage>
        <taxon>Bacteria</taxon>
        <taxon>Pseudomonadati</taxon>
        <taxon>Bacteroidota</taxon>
        <taxon>Flavobacteriia</taxon>
        <taxon>Flavobacteriales</taxon>
        <taxon>Flavobacteriaceae</taxon>
        <taxon>Flavobacterium</taxon>
    </lineage>
</organism>
<accession>A0A255ZCH6</accession>
<dbReference type="InterPro" id="IPR001173">
    <property type="entry name" value="Glyco_trans_2-like"/>
</dbReference>
<dbReference type="GO" id="GO:0016757">
    <property type="term" value="F:glycosyltransferase activity"/>
    <property type="evidence" value="ECO:0007669"/>
    <property type="project" value="UniProtKB-KW"/>
</dbReference>